<dbReference type="SUPFAM" id="SSF47923">
    <property type="entry name" value="Ypt/Rab-GAP domain of gyp1p"/>
    <property type="match status" value="2"/>
</dbReference>
<dbReference type="Gene3D" id="1.10.472.80">
    <property type="entry name" value="Ypt/Rab-GAP domain of gyp1p, domain 3"/>
    <property type="match status" value="1"/>
</dbReference>
<accession>B6JXS5</accession>
<name>B6JXS5_SCHJY</name>
<keyword evidence="2" id="KW-0963">Cytoplasm</keyword>
<dbReference type="JaponicusDB" id="SJAG_01386">
    <property type="gene designation" value="cdc16"/>
</dbReference>
<dbReference type="GO" id="GO:0005096">
    <property type="term" value="F:GTPase activator activity"/>
    <property type="evidence" value="ECO:0000318"/>
    <property type="project" value="GO_Central"/>
</dbReference>
<dbReference type="Proteomes" id="UP000001744">
    <property type="component" value="Unassembled WGS sequence"/>
</dbReference>
<dbReference type="HOGENOM" id="CLU_029367_2_0_1"/>
<comment type="similarity">
    <text evidence="5">Belongs to the BUB2 family.</text>
</comment>
<dbReference type="PANTHER" id="PTHR22957">
    <property type="entry name" value="TBC1 DOMAIN FAMILY MEMBER GTPASE-ACTIVATING PROTEIN"/>
    <property type="match status" value="1"/>
</dbReference>
<evidence type="ECO:0000256" key="2">
    <source>
        <dbReference type="ARBA" id="ARBA00022490"/>
    </source>
</evidence>
<dbReference type="EMBL" id="KE651168">
    <property type="protein sequence ID" value="EEB06343.1"/>
    <property type="molecule type" value="Genomic_DNA"/>
</dbReference>
<proteinExistence type="inferred from homology"/>
<dbReference type="GO" id="GO:0031030">
    <property type="term" value="P:negative regulation of septation initiation signaling"/>
    <property type="evidence" value="ECO:0000318"/>
    <property type="project" value="GO_Central"/>
</dbReference>
<dbReference type="VEuPathDB" id="FungiDB:SJAG_01386"/>
<dbReference type="GO" id="GO:1990334">
    <property type="term" value="C:Bfa1-Bub2 complex"/>
    <property type="evidence" value="ECO:0007669"/>
    <property type="project" value="EnsemblFungi"/>
</dbReference>
<dbReference type="OrthoDB" id="10263206at2759"/>
<dbReference type="GO" id="GO:0035974">
    <property type="term" value="C:meiotic spindle pole body"/>
    <property type="evidence" value="ECO:0007669"/>
    <property type="project" value="EnsemblFungi"/>
</dbReference>
<protein>
    <submittedName>
        <fullName evidence="7">Two-component GAP Cdc16</fullName>
    </submittedName>
</protein>
<dbReference type="Pfam" id="PF00566">
    <property type="entry name" value="RabGAP-TBC"/>
    <property type="match status" value="1"/>
</dbReference>
<organism evidence="7 9">
    <name type="scientific">Schizosaccharomyces japonicus (strain yFS275 / FY16936)</name>
    <name type="common">Fission yeast</name>
    <dbReference type="NCBI Taxonomy" id="402676"/>
    <lineage>
        <taxon>Eukaryota</taxon>
        <taxon>Fungi</taxon>
        <taxon>Dikarya</taxon>
        <taxon>Ascomycota</taxon>
        <taxon>Taphrinomycotina</taxon>
        <taxon>Schizosaccharomycetes</taxon>
        <taxon>Schizosaccharomycetales</taxon>
        <taxon>Schizosaccharomycetaceae</taxon>
        <taxon>Schizosaccharomyces</taxon>
    </lineage>
</organism>
<evidence type="ECO:0000256" key="4">
    <source>
        <dbReference type="ARBA" id="ARBA00023306"/>
    </source>
</evidence>
<evidence type="ECO:0000313" key="8">
    <source>
        <dbReference type="JaponicusDB" id="SJAG_01386"/>
    </source>
</evidence>
<keyword evidence="4" id="KW-0131">Cell cycle</keyword>
<dbReference type="RefSeq" id="XP_002172636.1">
    <property type="nucleotide sequence ID" value="XM_002172600.1"/>
</dbReference>
<dbReference type="GO" id="GO:0044732">
    <property type="term" value="C:mitotic spindle pole body"/>
    <property type="evidence" value="ECO:0000318"/>
    <property type="project" value="GO_Central"/>
</dbReference>
<dbReference type="InterPro" id="IPR000195">
    <property type="entry name" value="Rab-GAP-TBC_dom"/>
</dbReference>
<dbReference type="PANTHER" id="PTHR22957:SF263">
    <property type="entry name" value="MITOTIC CHECK POINT PROTEIN BUB2"/>
    <property type="match status" value="1"/>
</dbReference>
<gene>
    <name evidence="8" type="primary">cdc16</name>
    <name evidence="7" type="ORF">SJAG_01386</name>
</gene>
<evidence type="ECO:0000256" key="1">
    <source>
        <dbReference type="ARBA" id="ARBA00004245"/>
    </source>
</evidence>
<dbReference type="SMART" id="SM00164">
    <property type="entry name" value="TBC"/>
    <property type="match status" value="1"/>
</dbReference>
<evidence type="ECO:0000256" key="5">
    <source>
        <dbReference type="ARBA" id="ARBA00061049"/>
    </source>
</evidence>
<dbReference type="InterPro" id="IPR035969">
    <property type="entry name" value="Rab-GAP_TBC_sf"/>
</dbReference>
<evidence type="ECO:0000256" key="3">
    <source>
        <dbReference type="ARBA" id="ARBA00023212"/>
    </source>
</evidence>
<evidence type="ECO:0000313" key="9">
    <source>
        <dbReference type="Proteomes" id="UP000001744"/>
    </source>
</evidence>
<dbReference type="eggNOG" id="KOG2058">
    <property type="taxonomic scope" value="Eukaryota"/>
</dbReference>
<reference evidence="7 9" key="1">
    <citation type="journal article" date="2011" name="Science">
        <title>Comparative functional genomics of the fission yeasts.</title>
        <authorList>
            <person name="Rhind N."/>
            <person name="Chen Z."/>
            <person name="Yassour M."/>
            <person name="Thompson D.A."/>
            <person name="Haas B.J."/>
            <person name="Habib N."/>
            <person name="Wapinski I."/>
            <person name="Roy S."/>
            <person name="Lin M.F."/>
            <person name="Heiman D.I."/>
            <person name="Young S.K."/>
            <person name="Furuya K."/>
            <person name="Guo Y."/>
            <person name="Pidoux A."/>
            <person name="Chen H.M."/>
            <person name="Robbertse B."/>
            <person name="Goldberg J.M."/>
            <person name="Aoki K."/>
            <person name="Bayne E.H."/>
            <person name="Berlin A.M."/>
            <person name="Desjardins C.A."/>
            <person name="Dobbs E."/>
            <person name="Dukaj L."/>
            <person name="Fan L."/>
            <person name="FitzGerald M.G."/>
            <person name="French C."/>
            <person name="Gujja S."/>
            <person name="Hansen K."/>
            <person name="Keifenheim D."/>
            <person name="Levin J.Z."/>
            <person name="Mosher R.A."/>
            <person name="Mueller C.A."/>
            <person name="Pfiffner J."/>
            <person name="Priest M."/>
            <person name="Russ C."/>
            <person name="Smialowska A."/>
            <person name="Swoboda P."/>
            <person name="Sykes S.M."/>
            <person name="Vaughn M."/>
            <person name="Vengrova S."/>
            <person name="Yoder R."/>
            <person name="Zeng Q."/>
            <person name="Allshire R."/>
            <person name="Baulcombe D."/>
            <person name="Birren B.W."/>
            <person name="Brown W."/>
            <person name="Ekwall K."/>
            <person name="Kellis M."/>
            <person name="Leatherwood J."/>
            <person name="Levin H."/>
            <person name="Margalit H."/>
            <person name="Martienssen R."/>
            <person name="Nieduszynski C.A."/>
            <person name="Spatafora J.W."/>
            <person name="Friedman N."/>
            <person name="Dalgaard J.Z."/>
            <person name="Baumann P."/>
            <person name="Niki H."/>
            <person name="Regev A."/>
            <person name="Nusbaum C."/>
        </authorList>
    </citation>
    <scope>NUCLEOTIDE SEQUENCE [LARGE SCALE GENOMIC DNA]</scope>
    <source>
        <strain evidence="9">yFS275 / FY16936</strain>
    </source>
</reference>
<dbReference type="OMA" id="CHKSEPQ"/>
<dbReference type="GO" id="GO:0071957">
    <property type="term" value="C:old mitotic spindle pole body"/>
    <property type="evidence" value="ECO:0007669"/>
    <property type="project" value="EnsemblFungi"/>
</dbReference>
<dbReference type="GeneID" id="7048135"/>
<dbReference type="Gene3D" id="1.10.8.270">
    <property type="entry name" value="putative rabgap domain of human tbc1 domain family member 14 like domains"/>
    <property type="match status" value="1"/>
</dbReference>
<evidence type="ECO:0000259" key="6">
    <source>
        <dbReference type="PROSITE" id="PS50086"/>
    </source>
</evidence>
<comment type="subcellular location">
    <subcellularLocation>
        <location evidence="1">Cytoplasm</location>
        <location evidence="1">Cytoskeleton</location>
    </subcellularLocation>
</comment>
<evidence type="ECO:0000313" key="7">
    <source>
        <dbReference type="EMBL" id="EEB06343.1"/>
    </source>
</evidence>
<dbReference type="FunFam" id="1.10.472.80:FF:000026">
    <property type="entry name" value="Mitotic check point protein (Bub2)"/>
    <property type="match status" value="1"/>
</dbReference>
<dbReference type="STRING" id="402676.B6JXS5"/>
<dbReference type="AlphaFoldDB" id="B6JXS5"/>
<dbReference type="FunFam" id="1.10.8.270:FF:000035">
    <property type="entry name" value="Cell cycle arrest protein BUB2"/>
    <property type="match status" value="1"/>
</dbReference>
<sequence length="298" mass="34155">MGKVGYKHLLSLRPKSKEDQQNAISTLRRDVMLEQVEAETDGTSTTRAYIWSIFLHSRPKSSEEYIRYVRQGPSPLAEKIRNDVSRTLVTDTFFHTRVSQSSLSRVLNVYVWKKGTTYVQGMNVLAAPFLYVCKSESQSYYMFEKLLQHECPLYVVPNLDGVHRGLKLLDKCLELLDTKLYAYLISKGLPAKLYAFPSILTLSACTAPLSEVLKLWDFLFAYGVHLNVLCVIAQLLVIRDELISHPKPMKLLRKFPPLNAKDVIRLTVLLITKIPRDLFDLLVRHCWDPDVGVVIDRL</sequence>
<dbReference type="GO" id="GO:1902413">
    <property type="term" value="P:negative regulation of mitotic cytokinesis"/>
    <property type="evidence" value="ECO:0007669"/>
    <property type="project" value="EnsemblFungi"/>
</dbReference>
<feature type="domain" description="Rab-GAP TBC" evidence="6">
    <location>
        <begin position="41"/>
        <end position="223"/>
    </location>
</feature>
<keyword evidence="3" id="KW-0206">Cytoskeleton</keyword>
<keyword evidence="9" id="KW-1185">Reference proteome</keyword>
<dbReference type="PROSITE" id="PS50086">
    <property type="entry name" value="TBC_RABGAP"/>
    <property type="match status" value="1"/>
</dbReference>